<keyword evidence="3" id="KW-1185">Reference proteome</keyword>
<dbReference type="SUPFAM" id="SSF54695">
    <property type="entry name" value="POZ domain"/>
    <property type="match status" value="1"/>
</dbReference>
<proteinExistence type="predicted"/>
<accession>A0A4Y2M8F7</accession>
<dbReference type="PROSITE" id="PS50097">
    <property type="entry name" value="BTB"/>
    <property type="match status" value="1"/>
</dbReference>
<dbReference type="EMBL" id="BGPR01006917">
    <property type="protein sequence ID" value="GBN22892.1"/>
    <property type="molecule type" value="Genomic_DNA"/>
</dbReference>
<dbReference type="Pfam" id="PF00651">
    <property type="entry name" value="BTB"/>
    <property type="match status" value="1"/>
</dbReference>
<gene>
    <name evidence="2" type="primary">Tdpoz3_5</name>
    <name evidence="2" type="ORF">AVEN_166273_1</name>
</gene>
<reference evidence="2 3" key="1">
    <citation type="journal article" date="2019" name="Sci. Rep.">
        <title>Orb-weaving spider Araneus ventricosus genome elucidates the spidroin gene catalogue.</title>
        <authorList>
            <person name="Kono N."/>
            <person name="Nakamura H."/>
            <person name="Ohtoshi R."/>
            <person name="Moran D.A.P."/>
            <person name="Shinohara A."/>
            <person name="Yoshida Y."/>
            <person name="Fujiwara M."/>
            <person name="Mori M."/>
            <person name="Tomita M."/>
            <person name="Arakawa K."/>
        </authorList>
    </citation>
    <scope>NUCLEOTIDE SEQUENCE [LARGE SCALE GENOMIC DNA]</scope>
</reference>
<evidence type="ECO:0000259" key="1">
    <source>
        <dbReference type="PROSITE" id="PS50097"/>
    </source>
</evidence>
<dbReference type="OrthoDB" id="6437200at2759"/>
<evidence type="ECO:0000313" key="2">
    <source>
        <dbReference type="EMBL" id="GBN22892.1"/>
    </source>
</evidence>
<feature type="domain" description="BTB" evidence="1">
    <location>
        <begin position="148"/>
        <end position="212"/>
    </location>
</feature>
<dbReference type="Proteomes" id="UP000499080">
    <property type="component" value="Unassembled WGS sequence"/>
</dbReference>
<evidence type="ECO:0000313" key="3">
    <source>
        <dbReference type="Proteomes" id="UP000499080"/>
    </source>
</evidence>
<comment type="caution">
    <text evidence="2">The sequence shown here is derived from an EMBL/GenBank/DDBJ whole genome shotgun (WGS) entry which is preliminary data.</text>
</comment>
<dbReference type="Gene3D" id="3.30.710.10">
    <property type="entry name" value="Potassium Channel Kv1.1, Chain A"/>
    <property type="match status" value="1"/>
</dbReference>
<dbReference type="InterPro" id="IPR000210">
    <property type="entry name" value="BTB/POZ_dom"/>
</dbReference>
<dbReference type="FunFam" id="3.30.710.10:FF:000159">
    <property type="entry name" value="Speckle-type POZ protein B"/>
    <property type="match status" value="1"/>
</dbReference>
<dbReference type="Gene3D" id="1.25.40.420">
    <property type="match status" value="1"/>
</dbReference>
<sequence>MIRFPIYFIIPNRYSEFHLNDEWTVECNWFRHEGLKLSVAIRNRREITSEEIPISGVLSVSKRNGPVLERFEFSKFMKRSQRRDLVELLVGPKLSNSSSYMKEFCKLHGDIIIACNRDKCEKCIQTKSLVQLSNDFERLLDPQTSSLADMNLICCNVSIPAHKIILSARSPVFAAMFKNPMKENLENQVDITDIDASVLQTMVFYIYTGKVSDLTITSATDLLFAADKYIIQDLKEVCCDFLKNNVTLQHVLKTLVRGDILPECLKSLAMDYISNKCADFSSIENTEEWKALKNESPALAMEILESFVKSKDKK</sequence>
<organism evidence="2 3">
    <name type="scientific">Araneus ventricosus</name>
    <name type="common">Orbweaver spider</name>
    <name type="synonym">Epeira ventricosa</name>
    <dbReference type="NCBI Taxonomy" id="182803"/>
    <lineage>
        <taxon>Eukaryota</taxon>
        <taxon>Metazoa</taxon>
        <taxon>Ecdysozoa</taxon>
        <taxon>Arthropoda</taxon>
        <taxon>Chelicerata</taxon>
        <taxon>Arachnida</taxon>
        <taxon>Araneae</taxon>
        <taxon>Araneomorphae</taxon>
        <taxon>Entelegynae</taxon>
        <taxon>Araneoidea</taxon>
        <taxon>Araneidae</taxon>
        <taxon>Araneus</taxon>
    </lineage>
</organism>
<dbReference type="SMART" id="SM00225">
    <property type="entry name" value="BTB"/>
    <property type="match status" value="1"/>
</dbReference>
<name>A0A4Y2M8F7_ARAVE</name>
<dbReference type="InterPro" id="IPR011333">
    <property type="entry name" value="SKP1/BTB/POZ_sf"/>
</dbReference>
<dbReference type="PANTHER" id="PTHR24413">
    <property type="entry name" value="SPECKLE-TYPE POZ PROTEIN"/>
    <property type="match status" value="1"/>
</dbReference>
<protein>
    <submittedName>
        <fullName evidence="2">TD and POZ domain-containing protein 3</fullName>
    </submittedName>
</protein>
<dbReference type="AlphaFoldDB" id="A0A4Y2M8F7"/>